<protein>
    <submittedName>
        <fullName evidence="4">Related to Estradiol 17 beta-dehydrogenase 4</fullName>
    </submittedName>
</protein>
<dbReference type="PANTHER" id="PTHR13078">
    <property type="entry name" value="PEROXISOMAL MULTIFUNCTIONAL ENZYME TYPE 2-RELATED"/>
    <property type="match status" value="1"/>
</dbReference>
<dbReference type="Pfam" id="PF01575">
    <property type="entry name" value="MaoC_dehydratas"/>
    <property type="match status" value="1"/>
</dbReference>
<evidence type="ECO:0000259" key="3">
    <source>
        <dbReference type="Pfam" id="PF22622"/>
    </source>
</evidence>
<reference evidence="4 5" key="1">
    <citation type="submission" date="2017-02" db="EMBL/GenBank/DDBJ databases">
        <authorList>
            <person name="Peterson S.W."/>
        </authorList>
    </citation>
    <scope>NUCLEOTIDE SEQUENCE [LARGE SCALE GENOMIC DNA]</scope>
    <source>
        <strain evidence="4 5">SRS1_H2-8</strain>
    </source>
</reference>
<dbReference type="GO" id="GO:0006635">
    <property type="term" value="P:fatty acid beta-oxidation"/>
    <property type="evidence" value="ECO:0007669"/>
    <property type="project" value="TreeGrafter"/>
</dbReference>
<proteinExistence type="predicted"/>
<organism evidence="4 5">
    <name type="scientific">Sporisorium reilianum f. sp. reilianum</name>
    <dbReference type="NCBI Taxonomy" id="72559"/>
    <lineage>
        <taxon>Eukaryota</taxon>
        <taxon>Fungi</taxon>
        <taxon>Dikarya</taxon>
        <taxon>Basidiomycota</taxon>
        <taxon>Ustilaginomycotina</taxon>
        <taxon>Ustilaginomycetes</taxon>
        <taxon>Ustilaginales</taxon>
        <taxon>Ustilaginaceae</taxon>
        <taxon>Sporisorium</taxon>
    </lineage>
</organism>
<feature type="domain" description="Peroxisomal multifunctional enzyme type 2-like N-terminal" evidence="3">
    <location>
        <begin position="27"/>
        <end position="163"/>
    </location>
</feature>
<dbReference type="Pfam" id="PF22622">
    <property type="entry name" value="MFE-2_hydrat-2_N"/>
    <property type="match status" value="1"/>
</dbReference>
<dbReference type="EMBL" id="LT795056">
    <property type="protein sequence ID" value="SJX61839.1"/>
    <property type="molecule type" value="Genomic_DNA"/>
</dbReference>
<dbReference type="Proteomes" id="UP000239563">
    <property type="component" value="Chromosome III"/>
</dbReference>
<dbReference type="Gene3D" id="3.10.129.10">
    <property type="entry name" value="Hotdog Thioesterase"/>
    <property type="match status" value="1"/>
</dbReference>
<feature type="region of interest" description="Disordered" evidence="1">
    <location>
        <begin position="1"/>
        <end position="23"/>
    </location>
</feature>
<dbReference type="CDD" id="cd03448">
    <property type="entry name" value="HDE_HSD"/>
    <property type="match status" value="1"/>
</dbReference>
<dbReference type="InterPro" id="IPR054357">
    <property type="entry name" value="MFE-2_N"/>
</dbReference>
<dbReference type="GO" id="GO:0004300">
    <property type="term" value="F:enoyl-CoA hydratase activity"/>
    <property type="evidence" value="ECO:0007669"/>
    <property type="project" value="TreeGrafter"/>
</dbReference>
<dbReference type="SUPFAM" id="SSF54637">
    <property type="entry name" value="Thioesterase/thiol ester dehydrase-isomerase"/>
    <property type="match status" value="2"/>
</dbReference>
<dbReference type="GO" id="GO:0005777">
    <property type="term" value="C:peroxisome"/>
    <property type="evidence" value="ECO:0007669"/>
    <property type="project" value="TreeGrafter"/>
</dbReference>
<dbReference type="PANTHER" id="PTHR13078:SF57">
    <property type="entry name" value="DEHYDRATASE, PUTATIVE (AFU_ORTHOLOGUE AFUA_5G00640)-RELATED"/>
    <property type="match status" value="1"/>
</dbReference>
<evidence type="ECO:0000313" key="4">
    <source>
        <dbReference type="EMBL" id="SJX61839.1"/>
    </source>
</evidence>
<evidence type="ECO:0000259" key="2">
    <source>
        <dbReference type="Pfam" id="PF01575"/>
    </source>
</evidence>
<gene>
    <name evidence="4" type="ORF">SRS1_12823</name>
</gene>
<dbReference type="InterPro" id="IPR029069">
    <property type="entry name" value="HotDog_dom_sf"/>
</dbReference>
<evidence type="ECO:0000313" key="5">
    <source>
        <dbReference type="Proteomes" id="UP000239563"/>
    </source>
</evidence>
<name>A0A2N8UAR2_9BASI</name>
<feature type="domain" description="MaoC-like" evidence="2">
    <location>
        <begin position="182"/>
        <end position="305"/>
    </location>
</feature>
<dbReference type="InterPro" id="IPR002539">
    <property type="entry name" value="MaoC-like_dom"/>
</dbReference>
<dbReference type="GO" id="GO:0044594">
    <property type="term" value="F:17-beta-hydroxysteroid dehydrogenase (NAD+) activity"/>
    <property type="evidence" value="ECO:0007669"/>
    <property type="project" value="TreeGrafter"/>
</dbReference>
<accession>A0A2N8UAR2</accession>
<evidence type="ECO:0000256" key="1">
    <source>
        <dbReference type="SAM" id="MobiDB-lite"/>
    </source>
</evidence>
<sequence length="334" mass="35904">MSSSSSKPGVDFDQSVGHDAGTQPVSWNRRDLLTYAVSIGVGPKDLDYAYEREAGFRAFPTYPVVLGLKGTSQDTTVFSETVSSRSAVPGFPSLDLNTIVHGEQSIEMHAPIPVVSGEGWKLEKRICAVHDRPNGLVMETEVRLISPVGRNHATMVGSSFYRGGSQGTGFSRSLITKPPTPKAPARDPDFVLAENTTLQQAMLYRLSGDYNPIHIDGGLGEKVGLGGTILHGLCSFGFAARAVLKAVDANDGVPANTTGAKSRFELEAFAVRFTSPVRPGDELETKVWLLGDKDGKREIAFEQFVKNTGKKSLGGGYARVVQVANEDVTRFAKL</sequence>
<dbReference type="AlphaFoldDB" id="A0A2N8UAR2"/>
<dbReference type="GO" id="GO:0003857">
    <property type="term" value="F:(3S)-3-hydroxyacyl-CoA dehydrogenase (NAD+) activity"/>
    <property type="evidence" value="ECO:0007669"/>
    <property type="project" value="TreeGrafter"/>
</dbReference>